<dbReference type="RefSeq" id="WP_222979506.1">
    <property type="nucleotide sequence ID" value="NZ_JAINVZ010000012.1"/>
</dbReference>
<dbReference type="EMBL" id="JAINVZ010000012">
    <property type="protein sequence ID" value="MBY8886871.1"/>
    <property type="molecule type" value="Genomic_DNA"/>
</dbReference>
<dbReference type="Gene3D" id="3.30.70.2390">
    <property type="match status" value="1"/>
</dbReference>
<evidence type="ECO:0000313" key="5">
    <source>
        <dbReference type="Proteomes" id="UP001198565"/>
    </source>
</evidence>
<dbReference type="Proteomes" id="UP001198565">
    <property type="component" value="Unassembled WGS sequence"/>
</dbReference>
<evidence type="ECO:0000313" key="4">
    <source>
        <dbReference type="EMBL" id="MBY8886871.1"/>
    </source>
</evidence>
<comment type="caution">
    <text evidence="4">The sequence shown here is derived from an EMBL/GenBank/DDBJ whole genome shotgun (WGS) entry which is preliminary data.</text>
</comment>
<evidence type="ECO:0000256" key="2">
    <source>
        <dbReference type="SAM" id="Phobius"/>
    </source>
</evidence>
<protein>
    <submittedName>
        <fullName evidence="4">LytR C-terminal domain-containing protein</fullName>
    </submittedName>
</protein>
<keyword evidence="2" id="KW-1133">Transmembrane helix</keyword>
<name>A0ABS7QUJ2_9ACTN</name>
<dbReference type="InterPro" id="IPR027381">
    <property type="entry name" value="LytR/CpsA/Psr_C"/>
</dbReference>
<keyword evidence="2" id="KW-0812">Transmembrane</keyword>
<keyword evidence="5" id="KW-1185">Reference proteome</keyword>
<organism evidence="4 5">
    <name type="scientific">Streptantibioticus parmotrematis</name>
    <dbReference type="NCBI Taxonomy" id="2873249"/>
    <lineage>
        <taxon>Bacteria</taxon>
        <taxon>Bacillati</taxon>
        <taxon>Actinomycetota</taxon>
        <taxon>Actinomycetes</taxon>
        <taxon>Kitasatosporales</taxon>
        <taxon>Streptomycetaceae</taxon>
        <taxon>Streptantibioticus</taxon>
    </lineage>
</organism>
<dbReference type="Pfam" id="PF13399">
    <property type="entry name" value="LytR_C"/>
    <property type="match status" value="1"/>
</dbReference>
<proteinExistence type="predicted"/>
<accession>A0ABS7QUJ2</accession>
<evidence type="ECO:0000256" key="1">
    <source>
        <dbReference type="SAM" id="MobiDB-lite"/>
    </source>
</evidence>
<feature type="region of interest" description="Disordered" evidence="1">
    <location>
        <begin position="68"/>
        <end position="90"/>
    </location>
</feature>
<gene>
    <name evidence="4" type="ORF">K7472_18675</name>
</gene>
<feature type="domain" description="LytR/CpsA/Psr regulator C-terminal" evidence="3">
    <location>
        <begin position="96"/>
        <end position="187"/>
    </location>
</feature>
<feature type="transmembrane region" description="Helical" evidence="2">
    <location>
        <begin position="32"/>
        <end position="51"/>
    </location>
</feature>
<reference evidence="4 5" key="1">
    <citation type="submission" date="2021-08" db="EMBL/GenBank/DDBJ databases">
        <title>Streptomyces sp. PTM05 isolated from lichen.</title>
        <authorList>
            <person name="Somphong A."/>
            <person name="Phongsopitanun W."/>
            <person name="Tanasupawat S."/>
        </authorList>
    </citation>
    <scope>NUCLEOTIDE SEQUENCE [LARGE SCALE GENOMIC DNA]</scope>
    <source>
        <strain evidence="4 5">Ptm05</strain>
    </source>
</reference>
<keyword evidence="2" id="KW-0472">Membrane</keyword>
<sequence length="218" mass="22269">MSMLTPPGMGGKYRVTGKHYPRMRRPRGHRRLVLSVVSAVVVLGLIGWGTVQLIHVFGGTSHDAAQDGHCSAKRGHDVSTRAGGAPADVPLPKPATITVNVYNATPRTGLAKSTADELKKRGFVIGKVGNAPAQYNQKVPGPAILLGGPQAQSALKVLGTQLSGSSTKTDPSRTGASNVDLIIGSGFGSLTPQQNAGAALAALSHPAPAASASGKKDC</sequence>
<evidence type="ECO:0000259" key="3">
    <source>
        <dbReference type="Pfam" id="PF13399"/>
    </source>
</evidence>